<evidence type="ECO:0000256" key="1">
    <source>
        <dbReference type="ARBA" id="ARBA00008645"/>
    </source>
</evidence>
<dbReference type="Pfam" id="PF00561">
    <property type="entry name" value="Abhydrolase_1"/>
    <property type="match status" value="1"/>
</dbReference>
<dbReference type="Gene3D" id="3.40.50.1820">
    <property type="entry name" value="alpha/beta hydrolase"/>
    <property type="match status" value="1"/>
</dbReference>
<accession>A0ABV8S7W1</accession>
<dbReference type="GO" id="GO:0016787">
    <property type="term" value="F:hydrolase activity"/>
    <property type="evidence" value="ECO:0007669"/>
    <property type="project" value="UniProtKB-KW"/>
</dbReference>
<name>A0ABV8S7W1_9BACL</name>
<reference evidence="4" key="1">
    <citation type="journal article" date="2019" name="Int. J. Syst. Evol. Microbiol.">
        <title>The Global Catalogue of Microorganisms (GCM) 10K type strain sequencing project: providing services to taxonomists for standard genome sequencing and annotation.</title>
        <authorList>
            <consortium name="The Broad Institute Genomics Platform"/>
            <consortium name="The Broad Institute Genome Sequencing Center for Infectious Disease"/>
            <person name="Wu L."/>
            <person name="Ma J."/>
        </authorList>
    </citation>
    <scope>NUCLEOTIDE SEQUENCE [LARGE SCALE GENOMIC DNA]</scope>
    <source>
        <strain evidence="4">CGMCC 4.1641</strain>
    </source>
</reference>
<comment type="caution">
    <text evidence="3">The sequence shown here is derived from an EMBL/GenBank/DDBJ whole genome shotgun (WGS) entry which is preliminary data.</text>
</comment>
<evidence type="ECO:0000313" key="3">
    <source>
        <dbReference type="EMBL" id="MFC4303105.1"/>
    </source>
</evidence>
<dbReference type="InterPro" id="IPR000073">
    <property type="entry name" value="AB_hydrolase_1"/>
</dbReference>
<evidence type="ECO:0000313" key="4">
    <source>
        <dbReference type="Proteomes" id="UP001595755"/>
    </source>
</evidence>
<dbReference type="EMBL" id="JBHSED010000007">
    <property type="protein sequence ID" value="MFC4303105.1"/>
    <property type="molecule type" value="Genomic_DNA"/>
</dbReference>
<keyword evidence="4" id="KW-1185">Reference proteome</keyword>
<evidence type="ECO:0000259" key="2">
    <source>
        <dbReference type="Pfam" id="PF00561"/>
    </source>
</evidence>
<organism evidence="3 4">
    <name type="scientific">Cohnella boryungensis</name>
    <dbReference type="NCBI Taxonomy" id="768479"/>
    <lineage>
        <taxon>Bacteria</taxon>
        <taxon>Bacillati</taxon>
        <taxon>Bacillota</taxon>
        <taxon>Bacilli</taxon>
        <taxon>Bacillales</taxon>
        <taxon>Paenibacillaceae</taxon>
        <taxon>Cohnella</taxon>
    </lineage>
</organism>
<dbReference type="PRINTS" id="PR00111">
    <property type="entry name" value="ABHYDROLASE"/>
</dbReference>
<comment type="similarity">
    <text evidence="1">Belongs to the AB hydrolase superfamily.</text>
</comment>
<protein>
    <submittedName>
        <fullName evidence="3">Alpha/beta fold hydrolase</fullName>
    </submittedName>
</protein>
<gene>
    <name evidence="3" type="ORF">ACFO1S_06545</name>
</gene>
<dbReference type="Proteomes" id="UP001595755">
    <property type="component" value="Unassembled WGS sequence"/>
</dbReference>
<sequence length="269" mass="30396">MTSVQIRNNVKVLGKGDRPLVFGHGFGCDQEMWRYVSPQFEEDYRVVLFDYVGSGESDWSAYDSGRYDSLNGYAQDVLDIAEDLGLQDAIFVGHSVSGMIGALASIVQPSYFGSLIMLGPSPCYMNLPPDYFGGFDRKDIEGLLSMMEMNYMGWASYLAPLVMNNPERRELSDELEQSFRSRDPQIARQFAEVTFHSDCRDELDKVTVPSLILQCMDDVIAPLQVGDYLHAHLRNSTLRQMQAKGHYPHLSHPEETTHLIKQYLSSTLS</sequence>
<feature type="domain" description="AB hydrolase-1" evidence="2">
    <location>
        <begin position="19"/>
        <end position="253"/>
    </location>
</feature>
<dbReference type="InterPro" id="IPR029058">
    <property type="entry name" value="AB_hydrolase_fold"/>
</dbReference>
<dbReference type="PANTHER" id="PTHR43039">
    <property type="entry name" value="ESTERASE-RELATED"/>
    <property type="match status" value="1"/>
</dbReference>
<proteinExistence type="inferred from homology"/>
<dbReference type="RefSeq" id="WP_378126461.1">
    <property type="nucleotide sequence ID" value="NZ_JBHSED010000007.1"/>
</dbReference>
<dbReference type="SUPFAM" id="SSF53474">
    <property type="entry name" value="alpha/beta-Hydrolases"/>
    <property type="match status" value="1"/>
</dbReference>
<keyword evidence="3" id="KW-0378">Hydrolase</keyword>